<proteinExistence type="predicted"/>
<evidence type="ECO:0000313" key="3">
    <source>
        <dbReference type="EMBL" id="GAA5146049.1"/>
    </source>
</evidence>
<keyword evidence="4" id="KW-1185">Reference proteome</keyword>
<organism evidence="3 4">
    <name type="scientific">Prosthecobacter algae</name>
    <dbReference type="NCBI Taxonomy" id="1144682"/>
    <lineage>
        <taxon>Bacteria</taxon>
        <taxon>Pseudomonadati</taxon>
        <taxon>Verrucomicrobiota</taxon>
        <taxon>Verrucomicrobiia</taxon>
        <taxon>Verrucomicrobiales</taxon>
        <taxon>Verrucomicrobiaceae</taxon>
        <taxon>Prosthecobacter</taxon>
    </lineage>
</organism>
<name>A0ABP9PI04_9BACT</name>
<dbReference type="SUPFAM" id="SSF51126">
    <property type="entry name" value="Pectin lyase-like"/>
    <property type="match status" value="2"/>
</dbReference>
<evidence type="ECO:0008006" key="5">
    <source>
        <dbReference type="Google" id="ProtNLM"/>
    </source>
</evidence>
<dbReference type="InterPro" id="IPR013424">
    <property type="entry name" value="Ice-binding_C"/>
</dbReference>
<evidence type="ECO:0000256" key="1">
    <source>
        <dbReference type="ARBA" id="ARBA00022729"/>
    </source>
</evidence>
<keyword evidence="1 2" id="KW-0732">Signal</keyword>
<dbReference type="RefSeq" id="WP_345738034.1">
    <property type="nucleotide sequence ID" value="NZ_BAABIA010000008.1"/>
</dbReference>
<comment type="caution">
    <text evidence="3">The sequence shown here is derived from an EMBL/GenBank/DDBJ whole genome shotgun (WGS) entry which is preliminary data.</text>
</comment>
<dbReference type="InterPro" id="IPR011050">
    <property type="entry name" value="Pectin_lyase_fold/virulence"/>
</dbReference>
<evidence type="ECO:0000313" key="4">
    <source>
        <dbReference type="Proteomes" id="UP001499852"/>
    </source>
</evidence>
<protein>
    <recommendedName>
        <fullName evidence="5">Secreted protein with PEP-CTERM sorting signal</fullName>
    </recommendedName>
</protein>
<accession>A0ABP9PI04</accession>
<sequence>MRQLLCSLIGLFVVSSLPAQTRTWTGAGADDNWGTAANWGGTAPVATNSIGFAGTTRLNTINNLTPDIAIAGISFAGGSGAFVLSGNRITLTGNITQNDDTLQTINLDMILSATRTFTQGTAGTATAGSITLGGILSGSGGIIKTAANTSTAANYNTLTLLGTNTYTGSTTVSSGTLLVSGLTGSIATSSAIIVDNGSSLGSAVSIGARLWLDNTAGNLNRLGDTSGITLRGFGQLQLTGNATTSTTETVGQITLGGGIAGSRGVITLDGTGTGLLNTLAASGLARSNTSTGLIRGTNLGQADTNATRITLASTAGLTFVGTSTASGSTPGTAKDLRIVPYLLGDTSATGNGTSFVTYDSVGGLRPLATSEYTVLTAGYTSALNPENVTGFNGTLTNASPTVNSLRFIAGSTLSGTGTLTVASGAIANLTGGATTISGFSGITLGNGIWNEGILTAQGNTLTISVPINVTGGGGITKAGANEVILSAANTYTGETHIHQGTLTASHNNALGSTSSRTVVNAVEGGILGLRGDITTAEPITLIGEGVNFAAALRNLSGNNTLTGLITVTGSSRIATSAGIMNVTGGVNALATSQLVINSSSTINFSGQSVILGAGGSFYADSGGLTTLSSTGNYWGSTRIGSSATTPTLRLGAENVLPEFSQLQLGFSYAVSGGVDLNGFNQTVGSLSTGTSLAGTRVITSATPATLTVNQYTPTSYDAGFGGAVSFVKGGTAALTLQGTHTGTGTTSVNNGTLILDYTASNTTKLADGAALILGTATLQLDRSTTPTGSHVEIVGSTTVRGSANITRPGGTSTLQLNEITREGGTLNIATAGIATTDTLNNAAGMLGTWATVGGTDWAVNSTNAADGAITAFTGYSDITRVGVSAVPNSPGANIRIINGGTSGNITLAATTTDIHSLNMTANGGTTTIDPGTGETLRLGAQGGILHAAGASALLIGTAANDGPLTAGGAPDTTGEILIQRWSTNDLTVNSTIANNGTGIVSVTLGGSTGTTRFTGTNTYTGRTTLNAGRLIIDAETALGANPTAFASDQLTLNGGTLSTGTAFTLDDANRGITLGASGGTLEATSAANVLALTVAVPVAGNGPLNKTGAGDAQLSVANSYTGHTYVNAGRLRISHGSALGTTASGTTVANNAALRLEGAGFTLAEPLFLIGQGISSAGALQSNTTTDSTVSGLITMPSSGSSRINVSSTGRLIVSGGVRSSGVSSTDTLVVVGGVTFTDNPVNMYTGRLELVSGATQPIIAVAGNSYGVLNSGWGALSQVTVSNALSPIGVLELGYHATFSGSSPNTTFNLNGTQQTAAELRTGAISIGSGGYTSPTRILTGTIGSYLTLNQATNSLFDGSLQGAVSLVKNGNGILSLQGNSTTTGDTVLVAGGIELRNAPGSIQSGTLAASTGSSSNFTTVITGLTNATTTLLVGQPITGAGIPAGSFIASIDSNSQVTIRSTVAATAGSTTATFGAVTGALTNSTLEYQGGNFSFGVTTAATTLGGIKGSQNLSLTNAGNNPVALTVGGNDQSTLYSGAISGSGSVIKTGTGTLELTATSTHTGGIAVNGGVLLVNNTAGSGTGLGPVSVLTGATLGGTGSIGSASSTANILVNSGGRLRIGSTHGIQEGIPADLDLATSGLGTITLSGIVQFDLFARSAGINSTENNDILRLTSDTAVIIGGTLEVTNSTLDDTSTWVYGDSWQLFDWSGLSPDPHHTGGFASFNLPTLSPGLIWDTSALYTTGFITIAPEPGRAFLLALGGFSLLLRRRRRVG</sequence>
<feature type="chain" id="PRO_5045436894" description="Secreted protein with PEP-CTERM sorting signal" evidence="2">
    <location>
        <begin position="22"/>
        <end position="1777"/>
    </location>
</feature>
<dbReference type="Pfam" id="PF12951">
    <property type="entry name" value="PATR"/>
    <property type="match status" value="7"/>
</dbReference>
<dbReference type="InterPro" id="IPR013425">
    <property type="entry name" value="Autotrns_rpt"/>
</dbReference>
<dbReference type="NCBIfam" id="TIGR02595">
    <property type="entry name" value="PEP_CTERM"/>
    <property type="match status" value="1"/>
</dbReference>
<dbReference type="NCBIfam" id="TIGR02601">
    <property type="entry name" value="autotrns_rpt"/>
    <property type="match status" value="6"/>
</dbReference>
<dbReference type="EMBL" id="BAABIA010000008">
    <property type="protein sequence ID" value="GAA5146049.1"/>
    <property type="molecule type" value="Genomic_DNA"/>
</dbReference>
<gene>
    <name evidence="3" type="ORF">GCM10023213_38540</name>
</gene>
<evidence type="ECO:0000256" key="2">
    <source>
        <dbReference type="SAM" id="SignalP"/>
    </source>
</evidence>
<reference evidence="4" key="1">
    <citation type="journal article" date="2019" name="Int. J. Syst. Evol. Microbiol.">
        <title>The Global Catalogue of Microorganisms (GCM) 10K type strain sequencing project: providing services to taxonomists for standard genome sequencing and annotation.</title>
        <authorList>
            <consortium name="The Broad Institute Genomics Platform"/>
            <consortium name="The Broad Institute Genome Sequencing Center for Infectious Disease"/>
            <person name="Wu L."/>
            <person name="Ma J."/>
        </authorList>
    </citation>
    <scope>NUCLEOTIDE SEQUENCE [LARGE SCALE GENOMIC DNA]</scope>
    <source>
        <strain evidence="4">JCM 18053</strain>
    </source>
</reference>
<dbReference type="Proteomes" id="UP001499852">
    <property type="component" value="Unassembled WGS sequence"/>
</dbReference>
<feature type="signal peptide" evidence="2">
    <location>
        <begin position="1"/>
        <end position="21"/>
    </location>
</feature>